<organism evidence="1 2">
    <name type="scientific">Gimibacter soli</name>
    <dbReference type="NCBI Taxonomy" id="3024400"/>
    <lineage>
        <taxon>Bacteria</taxon>
        <taxon>Pseudomonadati</taxon>
        <taxon>Pseudomonadota</taxon>
        <taxon>Alphaproteobacteria</taxon>
        <taxon>Kordiimonadales</taxon>
        <taxon>Temperatibacteraceae</taxon>
        <taxon>Gimibacter</taxon>
    </lineage>
</organism>
<dbReference type="InterPro" id="IPR040632">
    <property type="entry name" value="Sulfotransfer_4"/>
</dbReference>
<sequence>MNKIFGIGCSRTGTKSLSLSMQNFGFRVQHYPDAAAMLRRDFSILDDVDFANDIPVSINYRNLDKHYPGSKFILTTRDKSTWLQSCGNMFFREKMIEKYKDTPQDEVFRKMYGGFSYFDEKAFSESYDAHCNDVISYFSDRSGDFLVLPVELESQQKLELLSRFTGRRAQAEFYPHAHRTS</sequence>
<dbReference type="EMBL" id="CP116805">
    <property type="protein sequence ID" value="WCL53050.1"/>
    <property type="molecule type" value="Genomic_DNA"/>
</dbReference>
<keyword evidence="2" id="KW-1185">Reference proteome</keyword>
<name>A0AAE9XQH5_9PROT</name>
<evidence type="ECO:0000313" key="2">
    <source>
        <dbReference type="Proteomes" id="UP001217500"/>
    </source>
</evidence>
<dbReference type="Proteomes" id="UP001217500">
    <property type="component" value="Chromosome"/>
</dbReference>
<dbReference type="AlphaFoldDB" id="A0AAE9XQH5"/>
<evidence type="ECO:0008006" key="3">
    <source>
        <dbReference type="Google" id="ProtNLM"/>
    </source>
</evidence>
<proteinExistence type="predicted"/>
<dbReference type="Gene3D" id="3.40.50.300">
    <property type="entry name" value="P-loop containing nucleotide triphosphate hydrolases"/>
    <property type="match status" value="1"/>
</dbReference>
<dbReference type="RefSeq" id="WP_289502562.1">
    <property type="nucleotide sequence ID" value="NZ_CP116805.1"/>
</dbReference>
<dbReference type="Pfam" id="PF17784">
    <property type="entry name" value="Sulfotransfer_4"/>
    <property type="match status" value="1"/>
</dbReference>
<dbReference type="PANTHER" id="PTHR36978:SF4">
    <property type="entry name" value="P-LOOP CONTAINING NUCLEOSIDE TRIPHOSPHATE HYDROLASE PROTEIN"/>
    <property type="match status" value="1"/>
</dbReference>
<evidence type="ECO:0000313" key="1">
    <source>
        <dbReference type="EMBL" id="WCL53050.1"/>
    </source>
</evidence>
<accession>A0AAE9XQH5</accession>
<dbReference type="InterPro" id="IPR027417">
    <property type="entry name" value="P-loop_NTPase"/>
</dbReference>
<gene>
    <name evidence="1" type="ORF">PH603_10915</name>
</gene>
<dbReference type="SUPFAM" id="SSF52540">
    <property type="entry name" value="P-loop containing nucleoside triphosphate hydrolases"/>
    <property type="match status" value="1"/>
</dbReference>
<dbReference type="KEGG" id="gso:PH603_10915"/>
<protein>
    <recommendedName>
        <fullName evidence="3">Sulfotransferase family protein</fullName>
    </recommendedName>
</protein>
<reference evidence="1" key="1">
    <citation type="submission" date="2023-01" db="EMBL/GenBank/DDBJ databases">
        <title>The genome sequence of Kordiimonadaceae bacterium 6D33.</title>
        <authorList>
            <person name="Liu Y."/>
        </authorList>
    </citation>
    <scope>NUCLEOTIDE SEQUENCE</scope>
    <source>
        <strain evidence="1">6D33</strain>
    </source>
</reference>
<dbReference type="PANTHER" id="PTHR36978">
    <property type="entry name" value="P-LOOP CONTAINING NUCLEOTIDE TRIPHOSPHATE HYDROLASE"/>
    <property type="match status" value="1"/>
</dbReference>